<dbReference type="InterPro" id="IPR001453">
    <property type="entry name" value="MoaB/Mog_dom"/>
</dbReference>
<dbReference type="PROSITE" id="PS01079">
    <property type="entry name" value="MOCF_BIOSYNTHESIS_2"/>
    <property type="match status" value="1"/>
</dbReference>
<dbReference type="Proteomes" id="UP000886814">
    <property type="component" value="Unassembled WGS sequence"/>
</dbReference>
<comment type="caution">
    <text evidence="13">The sequence shown here is derived from an EMBL/GenBank/DDBJ whole genome shotgun (WGS) entry which is preliminary data.</text>
</comment>
<gene>
    <name evidence="13" type="ORF">H9747_12320</name>
</gene>
<dbReference type="Pfam" id="PF03453">
    <property type="entry name" value="MoeA_N"/>
    <property type="match status" value="1"/>
</dbReference>
<dbReference type="Pfam" id="PF00994">
    <property type="entry name" value="MoCF_biosynth"/>
    <property type="match status" value="1"/>
</dbReference>
<name>A0A9D1PEC8_9FIRM</name>
<keyword evidence="11" id="KW-0175">Coiled coil</keyword>
<dbReference type="Gene3D" id="2.170.190.11">
    <property type="entry name" value="Molybdopterin biosynthesis moea protein, domain 3"/>
    <property type="match status" value="1"/>
</dbReference>
<proteinExistence type="inferred from homology"/>
<evidence type="ECO:0000256" key="3">
    <source>
        <dbReference type="ARBA" id="ARBA00005046"/>
    </source>
</evidence>
<dbReference type="InterPro" id="IPR036135">
    <property type="entry name" value="MoeA_linker/N_sf"/>
</dbReference>
<evidence type="ECO:0000256" key="5">
    <source>
        <dbReference type="ARBA" id="ARBA00013269"/>
    </source>
</evidence>
<dbReference type="AlphaFoldDB" id="A0A9D1PEC8"/>
<dbReference type="Gene3D" id="3.40.980.10">
    <property type="entry name" value="MoaB/Mog-like domain"/>
    <property type="match status" value="1"/>
</dbReference>
<evidence type="ECO:0000256" key="6">
    <source>
        <dbReference type="ARBA" id="ARBA00021108"/>
    </source>
</evidence>
<dbReference type="GO" id="GO:0006777">
    <property type="term" value="P:Mo-molybdopterin cofactor biosynthetic process"/>
    <property type="evidence" value="ECO:0007669"/>
    <property type="project" value="UniProtKB-UniRule"/>
</dbReference>
<keyword evidence="10" id="KW-0479">Metal-binding</keyword>
<dbReference type="SUPFAM" id="SSF53850">
    <property type="entry name" value="Periplasmic binding protein-like II"/>
    <property type="match status" value="1"/>
</dbReference>
<reference evidence="13" key="2">
    <citation type="submission" date="2021-04" db="EMBL/GenBank/DDBJ databases">
        <authorList>
            <person name="Gilroy R."/>
        </authorList>
    </citation>
    <scope>NUCLEOTIDE SEQUENCE</scope>
    <source>
        <strain evidence="13">CHK195-9823</strain>
    </source>
</reference>
<dbReference type="SUPFAM" id="SSF53218">
    <property type="entry name" value="Molybdenum cofactor biosynthesis proteins"/>
    <property type="match status" value="1"/>
</dbReference>
<dbReference type="GO" id="GO:0046872">
    <property type="term" value="F:metal ion binding"/>
    <property type="evidence" value="ECO:0007669"/>
    <property type="project" value="UniProtKB-UniRule"/>
</dbReference>
<evidence type="ECO:0000259" key="12">
    <source>
        <dbReference type="SMART" id="SM00852"/>
    </source>
</evidence>
<evidence type="ECO:0000256" key="2">
    <source>
        <dbReference type="ARBA" id="ARBA00003487"/>
    </source>
</evidence>
<dbReference type="InterPro" id="IPR038987">
    <property type="entry name" value="MoeA-like"/>
</dbReference>
<keyword evidence="10" id="KW-0460">Magnesium</keyword>
<comment type="function">
    <text evidence="1 10">Catalyzes the insertion of molybdate into adenylated molybdopterin with the concomitant release of AMP.</text>
</comment>
<dbReference type="Gene3D" id="2.40.340.10">
    <property type="entry name" value="MoeA, C-terminal, domain IV"/>
    <property type="match status" value="1"/>
</dbReference>
<evidence type="ECO:0000256" key="11">
    <source>
        <dbReference type="SAM" id="Coils"/>
    </source>
</evidence>
<dbReference type="Pfam" id="PF12727">
    <property type="entry name" value="PBP_like"/>
    <property type="match status" value="1"/>
</dbReference>
<evidence type="ECO:0000256" key="4">
    <source>
        <dbReference type="ARBA" id="ARBA00010763"/>
    </source>
</evidence>
<comment type="function">
    <text evidence="2">May be involved in the biosynthesis of molybdopterin.</text>
</comment>
<comment type="similarity">
    <text evidence="4 10">Belongs to the MoeA family.</text>
</comment>
<evidence type="ECO:0000256" key="7">
    <source>
        <dbReference type="ARBA" id="ARBA00022505"/>
    </source>
</evidence>
<comment type="pathway">
    <text evidence="3 10">Cofactor biosynthesis; molybdopterin biosynthesis.</text>
</comment>
<dbReference type="CDD" id="cd00887">
    <property type="entry name" value="MoeA"/>
    <property type="match status" value="1"/>
</dbReference>
<keyword evidence="7 10" id="KW-0500">Molybdenum</keyword>
<evidence type="ECO:0000256" key="9">
    <source>
        <dbReference type="ARBA" id="ARBA00047317"/>
    </source>
</evidence>
<keyword evidence="8 10" id="KW-0501">Molybdenum cofactor biosynthesis</keyword>
<evidence type="ECO:0000256" key="10">
    <source>
        <dbReference type="RuleBase" id="RU365090"/>
    </source>
</evidence>
<dbReference type="InterPro" id="IPR005110">
    <property type="entry name" value="MoeA_linker/N"/>
</dbReference>
<feature type="coiled-coil region" evidence="11">
    <location>
        <begin position="3"/>
        <end position="30"/>
    </location>
</feature>
<organism evidence="13 14">
    <name type="scientific">Candidatus Blautia stercorigallinarum</name>
    <dbReference type="NCBI Taxonomy" id="2838501"/>
    <lineage>
        <taxon>Bacteria</taxon>
        <taxon>Bacillati</taxon>
        <taxon>Bacillota</taxon>
        <taxon>Clostridia</taxon>
        <taxon>Lachnospirales</taxon>
        <taxon>Lachnospiraceae</taxon>
        <taxon>Blautia</taxon>
    </lineage>
</organism>
<feature type="domain" description="MoaB/Mog" evidence="12">
    <location>
        <begin position="178"/>
        <end position="315"/>
    </location>
</feature>
<dbReference type="EMBL" id="DXIQ01000086">
    <property type="protein sequence ID" value="HIV39757.1"/>
    <property type="molecule type" value="Genomic_DNA"/>
</dbReference>
<dbReference type="SUPFAM" id="SSF63867">
    <property type="entry name" value="MoeA C-terminal domain-like"/>
    <property type="match status" value="1"/>
</dbReference>
<dbReference type="InterPro" id="IPR036425">
    <property type="entry name" value="MoaB/Mog-like_dom_sf"/>
</dbReference>
<dbReference type="GO" id="GO:0061599">
    <property type="term" value="F:molybdopterin molybdotransferase activity"/>
    <property type="evidence" value="ECO:0007669"/>
    <property type="project" value="UniProtKB-UniRule"/>
</dbReference>
<evidence type="ECO:0000313" key="13">
    <source>
        <dbReference type="EMBL" id="HIV39757.1"/>
    </source>
</evidence>
<evidence type="ECO:0000256" key="1">
    <source>
        <dbReference type="ARBA" id="ARBA00002901"/>
    </source>
</evidence>
<dbReference type="GO" id="GO:0005829">
    <property type="term" value="C:cytosol"/>
    <property type="evidence" value="ECO:0007669"/>
    <property type="project" value="TreeGrafter"/>
</dbReference>
<dbReference type="EC" id="2.10.1.1" evidence="5 10"/>
<dbReference type="SUPFAM" id="SSF63882">
    <property type="entry name" value="MoeA N-terminal region -like"/>
    <property type="match status" value="1"/>
</dbReference>
<dbReference type="Gene3D" id="3.90.105.10">
    <property type="entry name" value="Molybdopterin biosynthesis moea protein, domain 2"/>
    <property type="match status" value="1"/>
</dbReference>
<dbReference type="InterPro" id="IPR036688">
    <property type="entry name" value="MoeA_C_domain_IV_sf"/>
</dbReference>
<protein>
    <recommendedName>
        <fullName evidence="6 10">Molybdopterin molybdenumtransferase</fullName>
        <ecNumber evidence="5 10">2.10.1.1</ecNumber>
    </recommendedName>
</protein>
<dbReference type="InterPro" id="IPR008284">
    <property type="entry name" value="MoCF_biosynth_CS"/>
</dbReference>
<dbReference type="InterPro" id="IPR005111">
    <property type="entry name" value="MoeA_C_domain_IV"/>
</dbReference>
<dbReference type="InterPro" id="IPR024370">
    <property type="entry name" value="PBP_domain"/>
</dbReference>
<comment type="cofactor">
    <cofactor evidence="10">
        <name>Mg(2+)</name>
        <dbReference type="ChEBI" id="CHEBI:18420"/>
    </cofactor>
</comment>
<dbReference type="PANTHER" id="PTHR10192">
    <property type="entry name" value="MOLYBDOPTERIN BIOSYNTHESIS PROTEIN"/>
    <property type="match status" value="1"/>
</dbReference>
<accession>A0A9D1PEC8</accession>
<dbReference type="Pfam" id="PF03454">
    <property type="entry name" value="MoeA_C"/>
    <property type="match status" value="1"/>
</dbReference>
<comment type="catalytic activity">
    <reaction evidence="9">
        <text>adenylyl-molybdopterin + molybdate = Mo-molybdopterin + AMP + H(+)</text>
        <dbReference type="Rhea" id="RHEA:35047"/>
        <dbReference type="ChEBI" id="CHEBI:15378"/>
        <dbReference type="ChEBI" id="CHEBI:36264"/>
        <dbReference type="ChEBI" id="CHEBI:62727"/>
        <dbReference type="ChEBI" id="CHEBI:71302"/>
        <dbReference type="ChEBI" id="CHEBI:456215"/>
        <dbReference type="EC" id="2.10.1.1"/>
    </reaction>
</comment>
<dbReference type="SMART" id="SM00852">
    <property type="entry name" value="MoCF_biosynth"/>
    <property type="match status" value="1"/>
</dbReference>
<dbReference type="NCBIfam" id="NF011068">
    <property type="entry name" value="PRK14498.1"/>
    <property type="match status" value="1"/>
</dbReference>
<dbReference type="NCBIfam" id="TIGR00177">
    <property type="entry name" value="molyb_syn"/>
    <property type="match status" value="1"/>
</dbReference>
<dbReference type="PANTHER" id="PTHR10192:SF16">
    <property type="entry name" value="MOLYBDOPTERIN MOLYBDENUMTRANSFERASE"/>
    <property type="match status" value="1"/>
</dbReference>
<reference evidence="13" key="1">
    <citation type="journal article" date="2021" name="PeerJ">
        <title>Extensive microbial diversity within the chicken gut microbiome revealed by metagenomics and culture.</title>
        <authorList>
            <person name="Gilroy R."/>
            <person name="Ravi A."/>
            <person name="Getino M."/>
            <person name="Pursley I."/>
            <person name="Horton D.L."/>
            <person name="Alikhan N.F."/>
            <person name="Baker D."/>
            <person name="Gharbi K."/>
            <person name="Hall N."/>
            <person name="Watson M."/>
            <person name="Adriaenssens E.M."/>
            <person name="Foster-Nyarko E."/>
            <person name="Jarju S."/>
            <person name="Secka A."/>
            <person name="Antonio M."/>
            <person name="Oren A."/>
            <person name="Chaudhuri R.R."/>
            <person name="La Ragione R."/>
            <person name="Hildebrand F."/>
            <person name="Pallen M.J."/>
        </authorList>
    </citation>
    <scope>NUCLEOTIDE SEQUENCE</scope>
    <source>
        <strain evidence="13">CHK195-9823</strain>
    </source>
</reference>
<keyword evidence="10" id="KW-0808">Transferase</keyword>
<evidence type="ECO:0000313" key="14">
    <source>
        <dbReference type="Proteomes" id="UP000886814"/>
    </source>
</evidence>
<evidence type="ECO:0000256" key="8">
    <source>
        <dbReference type="ARBA" id="ARBA00023150"/>
    </source>
</evidence>
<sequence>MGKRNLYLKNISLEEALEKYEKALEKVLTKKWETIPVTESLGRVTKEAVYAKYCSPLYNSAAMDGIGVITEKTKGATQTSPVELVQGEDFVPVDTGDPVHLPYDGVIMAEDLLETDKEDRVRITEAAAPWQHIRPVGEDIVAGEMILPGHHKIRAIDIGVLLSAGITEISVACRPSVAIFPTGTEMIEPGETPVEGSIIESNSRMFENMAKEQGAEAVRFPILPDDYDTIRDAVARAAKEYDMVVINAGSSAGREDYTVHVLRELGEVIVHGVAVKPGKPVILAVVNNRPVIGLPGYPVSAYIAFENFVSPVLAKMGDFPQEKKPVIQGVVTKRLVSSLKHREYVRVKVGKVGDKLVAAPLARGAGAAMSLVRADGFCIIPQNSEGLEAGEEAEIELYRDLSQIENTLVIIGSHDLILDIMADLMPQIHPGMFISSTHVGSMGGLMALKRQEAHIAPVHLLDETTGVYNESYLKKMFREPMVLIKGVGRIQGLMVKPGNPLGITGISDLRKGRYVNRQRGAGTRILLDYLLGKEGISPDEISGYGCEASTHMAVAAQVAGEGADAGMGVYSAAKAMGLDFIPVGKESYDFALYKKDLDTPLVQAFLDILRSEAFHKKIEELGGYSWEEAGEIREIL</sequence>